<feature type="domain" description="Major facilitator superfamily (MFS) profile" evidence="7">
    <location>
        <begin position="5"/>
        <end position="378"/>
    </location>
</feature>
<dbReference type="InterPro" id="IPR050189">
    <property type="entry name" value="MFS_Efflux_Transporters"/>
</dbReference>
<reference evidence="8 9" key="1">
    <citation type="submission" date="2019-11" db="EMBL/GenBank/DDBJ databases">
        <title>Draft genome of Amycolatopsis RM579.</title>
        <authorList>
            <person name="Duangmal K."/>
            <person name="Mingma R."/>
        </authorList>
    </citation>
    <scope>NUCLEOTIDE SEQUENCE [LARGE SCALE GENOMIC DNA]</scope>
    <source>
        <strain evidence="8 9">RM579</strain>
    </source>
</reference>
<evidence type="ECO:0000256" key="1">
    <source>
        <dbReference type="ARBA" id="ARBA00004651"/>
    </source>
</evidence>
<accession>A0A6N7YMT9</accession>
<dbReference type="SUPFAM" id="SSF103473">
    <property type="entry name" value="MFS general substrate transporter"/>
    <property type="match status" value="1"/>
</dbReference>
<evidence type="ECO:0000256" key="3">
    <source>
        <dbReference type="ARBA" id="ARBA00022692"/>
    </source>
</evidence>
<dbReference type="InterPro" id="IPR011701">
    <property type="entry name" value="MFS"/>
</dbReference>
<feature type="transmembrane region" description="Helical" evidence="6">
    <location>
        <begin position="232"/>
        <end position="251"/>
    </location>
</feature>
<organism evidence="8 9">
    <name type="scientific">Amycolatopsis pithecellobii</name>
    <dbReference type="NCBI Taxonomy" id="664692"/>
    <lineage>
        <taxon>Bacteria</taxon>
        <taxon>Bacillati</taxon>
        <taxon>Actinomycetota</taxon>
        <taxon>Actinomycetes</taxon>
        <taxon>Pseudonocardiales</taxon>
        <taxon>Pseudonocardiaceae</taxon>
        <taxon>Amycolatopsis</taxon>
    </lineage>
</organism>
<dbReference type="GO" id="GO:0005886">
    <property type="term" value="C:plasma membrane"/>
    <property type="evidence" value="ECO:0007669"/>
    <property type="project" value="UniProtKB-SubCell"/>
</dbReference>
<evidence type="ECO:0000256" key="5">
    <source>
        <dbReference type="ARBA" id="ARBA00023136"/>
    </source>
</evidence>
<feature type="transmembrane region" description="Helical" evidence="6">
    <location>
        <begin position="157"/>
        <end position="179"/>
    </location>
</feature>
<dbReference type="InterPro" id="IPR005829">
    <property type="entry name" value="Sugar_transporter_CS"/>
</dbReference>
<keyword evidence="9" id="KW-1185">Reference proteome</keyword>
<dbReference type="PANTHER" id="PTHR43124:SF10">
    <property type="entry name" value="PURINE EFFLUX PUMP PBUE"/>
    <property type="match status" value="1"/>
</dbReference>
<feature type="transmembrane region" description="Helical" evidence="6">
    <location>
        <begin position="127"/>
        <end position="145"/>
    </location>
</feature>
<dbReference type="OrthoDB" id="9814237at2"/>
<comment type="subcellular location">
    <subcellularLocation>
        <location evidence="1">Cell membrane</location>
        <topology evidence="1">Multi-pass membrane protein</topology>
    </subcellularLocation>
</comment>
<dbReference type="GO" id="GO:0022857">
    <property type="term" value="F:transmembrane transporter activity"/>
    <property type="evidence" value="ECO:0007669"/>
    <property type="project" value="InterPro"/>
</dbReference>
<dbReference type="PANTHER" id="PTHR43124">
    <property type="entry name" value="PURINE EFFLUX PUMP PBUE"/>
    <property type="match status" value="1"/>
</dbReference>
<dbReference type="PROSITE" id="PS50850">
    <property type="entry name" value="MFS"/>
    <property type="match status" value="1"/>
</dbReference>
<feature type="transmembrane region" description="Helical" evidence="6">
    <location>
        <begin position="200"/>
        <end position="220"/>
    </location>
</feature>
<protein>
    <submittedName>
        <fullName evidence="8">MFS transporter</fullName>
    </submittedName>
</protein>
<dbReference type="RefSeq" id="WP_154755585.1">
    <property type="nucleotide sequence ID" value="NZ_WMBA01000005.1"/>
</dbReference>
<evidence type="ECO:0000256" key="2">
    <source>
        <dbReference type="ARBA" id="ARBA00022475"/>
    </source>
</evidence>
<keyword evidence="4 6" id="KW-1133">Transmembrane helix</keyword>
<dbReference type="InterPro" id="IPR020846">
    <property type="entry name" value="MFS_dom"/>
</dbReference>
<keyword evidence="5 6" id="KW-0472">Membrane</keyword>
<name>A0A6N7YMT9_9PSEU</name>
<keyword evidence="2" id="KW-1003">Cell membrane</keyword>
<dbReference type="PROSITE" id="PS00216">
    <property type="entry name" value="SUGAR_TRANSPORT_1"/>
    <property type="match status" value="1"/>
</dbReference>
<proteinExistence type="predicted"/>
<dbReference type="Proteomes" id="UP000440096">
    <property type="component" value="Unassembled WGS sequence"/>
</dbReference>
<gene>
    <name evidence="8" type="ORF">GKO32_04960</name>
</gene>
<dbReference type="AlphaFoldDB" id="A0A6N7YMT9"/>
<evidence type="ECO:0000256" key="4">
    <source>
        <dbReference type="ARBA" id="ARBA00022989"/>
    </source>
</evidence>
<feature type="transmembrane region" description="Helical" evidence="6">
    <location>
        <begin position="354"/>
        <end position="370"/>
    </location>
</feature>
<feature type="transmembrane region" description="Helical" evidence="6">
    <location>
        <begin position="71"/>
        <end position="90"/>
    </location>
</feature>
<dbReference type="CDD" id="cd17324">
    <property type="entry name" value="MFS_NepI_like"/>
    <property type="match status" value="1"/>
</dbReference>
<dbReference type="EMBL" id="WMBA01000005">
    <property type="protein sequence ID" value="MTD53332.1"/>
    <property type="molecule type" value="Genomic_DNA"/>
</dbReference>
<dbReference type="Gene3D" id="1.20.1250.20">
    <property type="entry name" value="MFS general substrate transporter like domains"/>
    <property type="match status" value="1"/>
</dbReference>
<sequence>MPALKLVVAWVTLFVVGTDLFVVSPMLELWSREFDIAVGTAGLAVTSFSVAYVLVAPFLGRWADRAGRRRALLMALAAFAAANSLTALTVHPAMLIGARVLAGMSAAGITPTVFALVGAAAKPSRRAWALGIATSGLLSALWLGAPAGELLARSVGWRAVFAGLAAVALVIAVVNRWCWERDPASAAVGTAERATVRTKLAAVLPTTIWAAAVYGVYTYLASGLHESENWTSQAVSGGLAAFGVCAVISSVAGGRVADARNPLVVITAGLAATGAVLVLLGVLAGGAKPAVIGALGLFALAAYLVFPAQQAQLLHEHPKEGSSLLAWNQSAMYVGIAAGSALGGLVVSHWGFRVLPFLAGATAIIGALVAQRVHRPTSRGATVES</sequence>
<feature type="transmembrane region" description="Helical" evidence="6">
    <location>
        <begin position="290"/>
        <end position="309"/>
    </location>
</feature>
<evidence type="ECO:0000256" key="6">
    <source>
        <dbReference type="SAM" id="Phobius"/>
    </source>
</evidence>
<comment type="caution">
    <text evidence="8">The sequence shown here is derived from an EMBL/GenBank/DDBJ whole genome shotgun (WGS) entry which is preliminary data.</text>
</comment>
<feature type="transmembrane region" description="Helical" evidence="6">
    <location>
        <begin position="96"/>
        <end position="120"/>
    </location>
</feature>
<feature type="transmembrane region" description="Helical" evidence="6">
    <location>
        <begin position="330"/>
        <end position="348"/>
    </location>
</feature>
<evidence type="ECO:0000259" key="7">
    <source>
        <dbReference type="PROSITE" id="PS50850"/>
    </source>
</evidence>
<feature type="transmembrane region" description="Helical" evidence="6">
    <location>
        <begin position="263"/>
        <end position="284"/>
    </location>
</feature>
<keyword evidence="3 6" id="KW-0812">Transmembrane</keyword>
<dbReference type="Pfam" id="PF07690">
    <property type="entry name" value="MFS_1"/>
    <property type="match status" value="1"/>
</dbReference>
<evidence type="ECO:0000313" key="9">
    <source>
        <dbReference type="Proteomes" id="UP000440096"/>
    </source>
</evidence>
<evidence type="ECO:0000313" key="8">
    <source>
        <dbReference type="EMBL" id="MTD53332.1"/>
    </source>
</evidence>
<feature type="transmembrane region" description="Helical" evidence="6">
    <location>
        <begin position="36"/>
        <end position="59"/>
    </location>
</feature>
<dbReference type="InterPro" id="IPR036259">
    <property type="entry name" value="MFS_trans_sf"/>
</dbReference>